<dbReference type="AlphaFoldDB" id="A0A0F9P1J5"/>
<evidence type="ECO:0000313" key="1">
    <source>
        <dbReference type="EMBL" id="KKN23894.1"/>
    </source>
</evidence>
<dbReference type="EMBL" id="LAZR01002930">
    <property type="protein sequence ID" value="KKN23894.1"/>
    <property type="molecule type" value="Genomic_DNA"/>
</dbReference>
<organism evidence="1">
    <name type="scientific">marine sediment metagenome</name>
    <dbReference type="NCBI Taxonomy" id="412755"/>
    <lineage>
        <taxon>unclassified sequences</taxon>
        <taxon>metagenomes</taxon>
        <taxon>ecological metagenomes</taxon>
    </lineage>
</organism>
<sequence length="308" mass="33217">MSSSYFDLVNAIDITDAADFIPQIWALETVAAYKANLVVAGLVSLIPHVGKIGNTIRIPFPGRSDANLKTASNAITVIAYADTTHKSISLDKHYHYARILDDMAEVQALPSLRRFFTDDAGYALAKQTDTSLIQLANGWGSASDQYAAALIGDGTTTWSNLGAGNGSAISDAGVREIVQDFDDENVPGRDRFLVIPPVEKKRMLGNTRYTEQAFVGEVGQSNSIRNGLVGDLYGFEIFVSSNLETVDSSNCTSYRPALFFQRDSLVLAEQLTPRVQEHADAIYGVQTIRGDVSGEAGRGCRAVMVPAA</sequence>
<gene>
    <name evidence="1" type="ORF">LCGC14_0900360</name>
</gene>
<comment type="caution">
    <text evidence="1">The sequence shown here is derived from an EMBL/GenBank/DDBJ whole genome shotgun (WGS) entry which is preliminary data.</text>
</comment>
<name>A0A0F9P1J5_9ZZZZ</name>
<reference evidence="1" key="1">
    <citation type="journal article" date="2015" name="Nature">
        <title>Complex archaea that bridge the gap between prokaryotes and eukaryotes.</title>
        <authorList>
            <person name="Spang A."/>
            <person name="Saw J.H."/>
            <person name="Jorgensen S.L."/>
            <person name="Zaremba-Niedzwiedzka K."/>
            <person name="Martijn J."/>
            <person name="Lind A.E."/>
            <person name="van Eijk R."/>
            <person name="Schleper C."/>
            <person name="Guy L."/>
            <person name="Ettema T.J."/>
        </authorList>
    </citation>
    <scope>NUCLEOTIDE SEQUENCE</scope>
</reference>
<protein>
    <recommendedName>
        <fullName evidence="2">Bacteriophage Mu GpT domain-containing protein</fullName>
    </recommendedName>
</protein>
<accession>A0A0F9P1J5</accession>
<evidence type="ECO:0008006" key="2">
    <source>
        <dbReference type="Google" id="ProtNLM"/>
    </source>
</evidence>
<proteinExistence type="predicted"/>